<evidence type="ECO:0000313" key="10">
    <source>
        <dbReference type="Proteomes" id="UP000314986"/>
    </source>
</evidence>
<dbReference type="PROSITE" id="PS50027">
    <property type="entry name" value="EGF_LAM_2"/>
    <property type="match status" value="1"/>
</dbReference>
<reference evidence="10" key="1">
    <citation type="journal article" date="2006" name="Science">
        <title>Ancient noncoding elements conserved in the human genome.</title>
        <authorList>
            <person name="Venkatesh B."/>
            <person name="Kirkness E.F."/>
            <person name="Loh Y.H."/>
            <person name="Halpern A.L."/>
            <person name="Lee A.P."/>
            <person name="Johnson J."/>
            <person name="Dandona N."/>
            <person name="Viswanathan L.D."/>
            <person name="Tay A."/>
            <person name="Venter J.C."/>
            <person name="Strausberg R.L."/>
            <person name="Brenner S."/>
        </authorList>
    </citation>
    <scope>NUCLEOTIDE SEQUENCE [LARGE SCALE GENOMIC DNA]</scope>
</reference>
<dbReference type="InterPro" id="IPR056863">
    <property type="entry name" value="LMN_ATRN_NET-like_EGF"/>
</dbReference>
<organism evidence="9 10">
    <name type="scientific">Callorhinchus milii</name>
    <name type="common">Ghost shark</name>
    <dbReference type="NCBI Taxonomy" id="7868"/>
    <lineage>
        <taxon>Eukaryota</taxon>
        <taxon>Metazoa</taxon>
        <taxon>Chordata</taxon>
        <taxon>Craniata</taxon>
        <taxon>Vertebrata</taxon>
        <taxon>Chondrichthyes</taxon>
        <taxon>Holocephali</taxon>
        <taxon>Chimaeriformes</taxon>
        <taxon>Callorhinchidae</taxon>
        <taxon>Callorhinchus</taxon>
    </lineage>
</organism>
<evidence type="ECO:0000256" key="2">
    <source>
        <dbReference type="ARBA" id="ARBA00022729"/>
    </source>
</evidence>
<evidence type="ECO:0000256" key="1">
    <source>
        <dbReference type="ARBA" id="ARBA00022441"/>
    </source>
</evidence>
<protein>
    <recommendedName>
        <fullName evidence="8">Laminin EGF-like domain-containing protein</fullName>
    </recommendedName>
</protein>
<evidence type="ECO:0000256" key="7">
    <source>
        <dbReference type="PROSITE-ProRule" id="PRU00460"/>
    </source>
</evidence>
<dbReference type="FunFam" id="2.10.25.10:FF:000079">
    <property type="entry name" value="Attractin like 1"/>
    <property type="match status" value="1"/>
</dbReference>
<name>A0A4W3JFP1_CALMI</name>
<reference evidence="10" key="3">
    <citation type="journal article" date="2014" name="Nature">
        <title>Elephant shark genome provides unique insights into gnathostome evolution.</title>
        <authorList>
            <consortium name="International Elephant Shark Genome Sequencing Consortium"/>
            <person name="Venkatesh B."/>
            <person name="Lee A.P."/>
            <person name="Ravi V."/>
            <person name="Maurya A.K."/>
            <person name="Lian M.M."/>
            <person name="Swann J.B."/>
            <person name="Ohta Y."/>
            <person name="Flajnik M.F."/>
            <person name="Sutoh Y."/>
            <person name="Kasahara M."/>
            <person name="Hoon S."/>
            <person name="Gangu V."/>
            <person name="Roy S.W."/>
            <person name="Irimia M."/>
            <person name="Korzh V."/>
            <person name="Kondrychyn I."/>
            <person name="Lim Z.W."/>
            <person name="Tay B.H."/>
            <person name="Tohari S."/>
            <person name="Kong K.W."/>
            <person name="Ho S."/>
            <person name="Lorente-Galdos B."/>
            <person name="Quilez J."/>
            <person name="Marques-Bonet T."/>
            <person name="Raney B.J."/>
            <person name="Ingham P.W."/>
            <person name="Tay A."/>
            <person name="Hillier L.W."/>
            <person name="Minx P."/>
            <person name="Boehm T."/>
            <person name="Wilson R.K."/>
            <person name="Brenner S."/>
            <person name="Warren W.C."/>
        </authorList>
    </citation>
    <scope>NUCLEOTIDE SEQUENCE [LARGE SCALE GENOMIC DNA]</scope>
</reference>
<dbReference type="Pfam" id="PF24972">
    <property type="entry name" value="GBD_ATRN"/>
    <property type="match status" value="1"/>
</dbReference>
<dbReference type="PANTHER" id="PTHR46376:SF2">
    <property type="entry name" value="DISTRACTED, ISOFORM B"/>
    <property type="match status" value="1"/>
</dbReference>
<dbReference type="Ensembl" id="ENSCMIT00000038786.1">
    <property type="protein sequence ID" value="ENSCMIP00000038236.1"/>
    <property type="gene ID" value="ENSCMIG00000016070.1"/>
</dbReference>
<dbReference type="AlphaFoldDB" id="A0A4W3JFP1"/>
<dbReference type="Pfam" id="PF24973">
    <property type="entry name" value="EGF_LMN_ATRN"/>
    <property type="match status" value="1"/>
</dbReference>
<dbReference type="Pfam" id="PF00053">
    <property type="entry name" value="EGF_laminin"/>
    <property type="match status" value="1"/>
</dbReference>
<keyword evidence="3" id="KW-0677">Repeat</keyword>
<keyword evidence="5" id="KW-0325">Glycoprotein</keyword>
<keyword evidence="1" id="KW-0880">Kelch repeat</keyword>
<evidence type="ECO:0000313" key="9">
    <source>
        <dbReference type="Ensembl" id="ENSCMIP00000038236.1"/>
    </source>
</evidence>
<sequence>MKPSGKNTQEVVLDTSLCPKDKNYEWAFINCPGCQCNGHSTCVNGSVCEQCRNLTVGRQCEACMQGYYGDPTNGGKCQPCKCNGHANACQAQTGKCFCTTKGIKGDQCQLCESDNRYLGNPLRGTCYYGLLIDYQFTFSLIQDDDRHYTAINFMATPEQVGFIYFFLSLSPLQMICSLEDCAQSKQLS</sequence>
<feature type="disulfide bond" evidence="7">
    <location>
        <begin position="63"/>
        <end position="77"/>
    </location>
</feature>
<dbReference type="CDD" id="cd00055">
    <property type="entry name" value="EGF_Lam"/>
    <property type="match status" value="1"/>
</dbReference>
<evidence type="ECO:0000256" key="6">
    <source>
        <dbReference type="ARBA" id="ARBA00023292"/>
    </source>
</evidence>
<feature type="disulfide bond" evidence="7">
    <location>
        <begin position="51"/>
        <end position="60"/>
    </location>
</feature>
<reference evidence="9" key="4">
    <citation type="submission" date="2025-08" db="UniProtKB">
        <authorList>
            <consortium name="Ensembl"/>
        </authorList>
    </citation>
    <scope>IDENTIFICATION</scope>
</reference>
<reference evidence="9" key="5">
    <citation type="submission" date="2025-09" db="UniProtKB">
        <authorList>
            <consortium name="Ensembl"/>
        </authorList>
    </citation>
    <scope>IDENTIFICATION</scope>
</reference>
<dbReference type="InterPro" id="IPR051568">
    <property type="entry name" value="LZTR1/Attractin"/>
</dbReference>
<evidence type="ECO:0000259" key="8">
    <source>
        <dbReference type="PROSITE" id="PS50027"/>
    </source>
</evidence>
<dbReference type="SUPFAM" id="SSF57196">
    <property type="entry name" value="EGF/Laminin"/>
    <property type="match status" value="1"/>
</dbReference>
<dbReference type="PROSITE" id="PS01248">
    <property type="entry name" value="EGF_LAM_1"/>
    <property type="match status" value="1"/>
</dbReference>
<evidence type="ECO:0000256" key="5">
    <source>
        <dbReference type="ARBA" id="ARBA00023180"/>
    </source>
</evidence>
<dbReference type="Proteomes" id="UP000314986">
    <property type="component" value="Unassembled WGS sequence"/>
</dbReference>
<comment type="caution">
    <text evidence="7">Lacks conserved residue(s) required for the propagation of feature annotation.</text>
</comment>
<keyword evidence="2" id="KW-0732">Signal</keyword>
<accession>A0A4W3JFP1</accession>
<evidence type="ECO:0000256" key="3">
    <source>
        <dbReference type="ARBA" id="ARBA00022737"/>
    </source>
</evidence>
<dbReference type="Gene3D" id="2.10.25.10">
    <property type="entry name" value="Laminin"/>
    <property type="match status" value="1"/>
</dbReference>
<dbReference type="SMART" id="SM00180">
    <property type="entry name" value="EGF_Lam"/>
    <property type="match status" value="2"/>
</dbReference>
<feature type="domain" description="Laminin EGF-like" evidence="8">
    <location>
        <begin position="34"/>
        <end position="79"/>
    </location>
</feature>
<dbReference type="GeneTree" id="ENSGT00940000155790"/>
<dbReference type="GO" id="GO:0005794">
    <property type="term" value="C:Golgi apparatus"/>
    <property type="evidence" value="ECO:0007669"/>
    <property type="project" value="TreeGrafter"/>
</dbReference>
<reference evidence="10" key="2">
    <citation type="journal article" date="2007" name="PLoS Biol.">
        <title>Survey sequencing and comparative analysis of the elephant shark (Callorhinchus milii) genome.</title>
        <authorList>
            <person name="Venkatesh B."/>
            <person name="Kirkness E.F."/>
            <person name="Loh Y.H."/>
            <person name="Halpern A.L."/>
            <person name="Lee A.P."/>
            <person name="Johnson J."/>
            <person name="Dandona N."/>
            <person name="Viswanathan L.D."/>
            <person name="Tay A."/>
            <person name="Venter J.C."/>
            <person name="Strausberg R.L."/>
            <person name="Brenner S."/>
        </authorList>
    </citation>
    <scope>NUCLEOTIDE SEQUENCE [LARGE SCALE GENOMIC DNA]</scope>
</reference>
<evidence type="ECO:0000256" key="4">
    <source>
        <dbReference type="ARBA" id="ARBA00023157"/>
    </source>
</evidence>
<keyword evidence="10" id="KW-1185">Reference proteome</keyword>
<dbReference type="InterPro" id="IPR056732">
    <property type="entry name" value="GBD_ATRN"/>
</dbReference>
<keyword evidence="6 7" id="KW-0424">Laminin EGF-like domain</keyword>
<dbReference type="PANTHER" id="PTHR46376">
    <property type="entry name" value="LEUCINE-ZIPPER-LIKE TRANSCRIPTIONAL REGULATOR 1"/>
    <property type="match status" value="1"/>
</dbReference>
<keyword evidence="4 7" id="KW-1015">Disulfide bond</keyword>
<dbReference type="InterPro" id="IPR002049">
    <property type="entry name" value="LE_dom"/>
</dbReference>
<proteinExistence type="predicted"/>